<dbReference type="RefSeq" id="WP_146953421.1">
    <property type="nucleotide sequence ID" value="NZ_BAABBJ010000001.1"/>
</dbReference>
<feature type="region of interest" description="Disordered" evidence="6">
    <location>
        <begin position="58"/>
        <end position="96"/>
    </location>
</feature>
<sequence length="96" mass="10028">MLVLSRRVGERLVIGDGIVLTVIEVRGDGVRLGIDAPRDVRVHRAEVLEAVQAANAESAANDEAEAAATADALRRLVPPAKGLTPDDPSATPPDGR</sequence>
<reference evidence="7 8" key="1">
    <citation type="submission" date="2019-07" db="EMBL/GenBank/DDBJ databases">
        <title>Whole genome shotgun sequence of Cellulomonas soli NBRC 109434.</title>
        <authorList>
            <person name="Hosoyama A."/>
            <person name="Uohara A."/>
            <person name="Ohji S."/>
            <person name="Ichikawa N."/>
        </authorList>
    </citation>
    <scope>NUCLEOTIDE SEQUENCE [LARGE SCALE GENOMIC DNA]</scope>
    <source>
        <strain evidence="7 8">NBRC 109434</strain>
    </source>
</reference>
<dbReference type="InterPro" id="IPR036107">
    <property type="entry name" value="CsrA_sf"/>
</dbReference>
<dbReference type="PANTHER" id="PTHR34984:SF1">
    <property type="entry name" value="CARBON STORAGE REGULATOR"/>
    <property type="match status" value="1"/>
</dbReference>
<dbReference type="GO" id="GO:0005829">
    <property type="term" value="C:cytosol"/>
    <property type="evidence" value="ECO:0007669"/>
    <property type="project" value="TreeGrafter"/>
</dbReference>
<dbReference type="AlphaFoldDB" id="A0A512PEL4"/>
<dbReference type="Pfam" id="PF02599">
    <property type="entry name" value="CsrA"/>
    <property type="match status" value="1"/>
</dbReference>
<comment type="subunit">
    <text evidence="5">Homodimer; the beta-strands of each monomer intercalate to form a hydrophobic core, while the alpha-helices form wings that extend away from the core.</text>
</comment>
<evidence type="ECO:0000313" key="7">
    <source>
        <dbReference type="EMBL" id="GEP69651.1"/>
    </source>
</evidence>
<evidence type="ECO:0000256" key="4">
    <source>
        <dbReference type="ARBA" id="ARBA00022884"/>
    </source>
</evidence>
<comment type="function">
    <text evidence="5">A translational regulator that binds mRNA to regulate translation initiation and/or mRNA stability. Usually binds in the 5'-UTR at or near the Shine-Dalgarno sequence preventing ribosome-binding, thus repressing translation. Its main target seems to be the major flagellin gene, while its function is anatagonized by FliW.</text>
</comment>
<evidence type="ECO:0000256" key="5">
    <source>
        <dbReference type="HAMAP-Rule" id="MF_00167"/>
    </source>
</evidence>
<keyword evidence="2 5" id="KW-0678">Repressor</keyword>
<comment type="similarity">
    <text evidence="5">Belongs to the CsrA/RsmA family.</text>
</comment>
<keyword evidence="5" id="KW-1005">Bacterial flagellum biogenesis</keyword>
<dbReference type="FunFam" id="2.60.40.4380:FF:000002">
    <property type="entry name" value="Translational regulator CsrA"/>
    <property type="match status" value="1"/>
</dbReference>
<dbReference type="GO" id="GO:0048027">
    <property type="term" value="F:mRNA 5'-UTR binding"/>
    <property type="evidence" value="ECO:0007669"/>
    <property type="project" value="UniProtKB-UniRule"/>
</dbReference>
<dbReference type="Gene3D" id="2.60.40.4380">
    <property type="entry name" value="Translational regulator CsrA"/>
    <property type="match status" value="1"/>
</dbReference>
<dbReference type="PANTHER" id="PTHR34984">
    <property type="entry name" value="CARBON STORAGE REGULATOR"/>
    <property type="match status" value="1"/>
</dbReference>
<gene>
    <name evidence="5" type="primary">csrA</name>
    <name evidence="7" type="ORF">CSO01_23660</name>
</gene>
<dbReference type="GO" id="GO:0006402">
    <property type="term" value="P:mRNA catabolic process"/>
    <property type="evidence" value="ECO:0007669"/>
    <property type="project" value="InterPro"/>
</dbReference>
<evidence type="ECO:0000256" key="6">
    <source>
        <dbReference type="SAM" id="MobiDB-lite"/>
    </source>
</evidence>
<dbReference type="EMBL" id="BKAL01000008">
    <property type="protein sequence ID" value="GEP69651.1"/>
    <property type="molecule type" value="Genomic_DNA"/>
</dbReference>
<dbReference type="GO" id="GO:1902208">
    <property type="term" value="P:regulation of bacterial-type flagellum assembly"/>
    <property type="evidence" value="ECO:0007669"/>
    <property type="project" value="UniProtKB-UniRule"/>
</dbReference>
<evidence type="ECO:0000313" key="8">
    <source>
        <dbReference type="Proteomes" id="UP000321798"/>
    </source>
</evidence>
<dbReference type="GO" id="GO:0006109">
    <property type="term" value="P:regulation of carbohydrate metabolic process"/>
    <property type="evidence" value="ECO:0007669"/>
    <property type="project" value="InterPro"/>
</dbReference>
<comment type="caution">
    <text evidence="7">The sequence shown here is derived from an EMBL/GenBank/DDBJ whole genome shotgun (WGS) entry which is preliminary data.</text>
</comment>
<evidence type="ECO:0000256" key="1">
    <source>
        <dbReference type="ARBA" id="ARBA00022490"/>
    </source>
</evidence>
<proteinExistence type="inferred from homology"/>
<organism evidence="7 8">
    <name type="scientific">Cellulomonas soli</name>
    <dbReference type="NCBI Taxonomy" id="931535"/>
    <lineage>
        <taxon>Bacteria</taxon>
        <taxon>Bacillati</taxon>
        <taxon>Actinomycetota</taxon>
        <taxon>Actinomycetes</taxon>
        <taxon>Micrococcales</taxon>
        <taxon>Cellulomonadaceae</taxon>
        <taxon>Cellulomonas</taxon>
    </lineage>
</organism>
<comment type="subcellular location">
    <subcellularLocation>
        <location evidence="5">Cytoplasm</location>
    </subcellularLocation>
</comment>
<dbReference type="SUPFAM" id="SSF117130">
    <property type="entry name" value="CsrA-like"/>
    <property type="match status" value="1"/>
</dbReference>
<keyword evidence="4 5" id="KW-0694">RNA-binding</keyword>
<dbReference type="GO" id="GO:0045947">
    <property type="term" value="P:negative regulation of translational initiation"/>
    <property type="evidence" value="ECO:0007669"/>
    <property type="project" value="UniProtKB-UniRule"/>
</dbReference>
<keyword evidence="8" id="KW-1185">Reference proteome</keyword>
<dbReference type="NCBIfam" id="TIGR00202">
    <property type="entry name" value="csrA"/>
    <property type="match status" value="1"/>
</dbReference>
<keyword evidence="1 5" id="KW-0963">Cytoplasm</keyword>
<accession>A0A512PEL4</accession>
<dbReference type="InterPro" id="IPR003751">
    <property type="entry name" value="CsrA"/>
</dbReference>
<keyword evidence="3 5" id="KW-0810">Translation regulation</keyword>
<name>A0A512PEL4_9CELL</name>
<dbReference type="HAMAP" id="MF_00167">
    <property type="entry name" value="CsrA"/>
    <property type="match status" value="1"/>
</dbReference>
<dbReference type="NCBIfam" id="NF002469">
    <property type="entry name" value="PRK01712.1"/>
    <property type="match status" value="1"/>
</dbReference>
<evidence type="ECO:0000256" key="2">
    <source>
        <dbReference type="ARBA" id="ARBA00022491"/>
    </source>
</evidence>
<evidence type="ECO:0000256" key="3">
    <source>
        <dbReference type="ARBA" id="ARBA00022845"/>
    </source>
</evidence>
<protein>
    <recommendedName>
        <fullName evidence="5">Translational regulator CsrA</fullName>
    </recommendedName>
</protein>
<dbReference type="GO" id="GO:0044781">
    <property type="term" value="P:bacterial-type flagellum organization"/>
    <property type="evidence" value="ECO:0007669"/>
    <property type="project" value="UniProtKB-KW"/>
</dbReference>
<dbReference type="OrthoDB" id="9809061at2"/>
<dbReference type="Proteomes" id="UP000321798">
    <property type="component" value="Unassembled WGS sequence"/>
</dbReference>